<proteinExistence type="predicted"/>
<feature type="transmembrane region" description="Helical" evidence="1">
    <location>
        <begin position="6"/>
        <end position="33"/>
    </location>
</feature>
<gene>
    <name evidence="2" type="primary">mnhG</name>
    <name evidence="2" type="ORF">PL336_07475</name>
</gene>
<keyword evidence="1" id="KW-0472">Membrane</keyword>
<accession>A0AAX3LSI2</accession>
<dbReference type="Pfam" id="PF03334">
    <property type="entry name" value="PhaG_MnhG_YufB"/>
    <property type="match status" value="1"/>
</dbReference>
<evidence type="ECO:0000256" key="1">
    <source>
        <dbReference type="SAM" id="Phobius"/>
    </source>
</evidence>
<feature type="transmembrane region" description="Helical" evidence="1">
    <location>
        <begin position="45"/>
        <end position="63"/>
    </location>
</feature>
<feature type="transmembrane region" description="Helical" evidence="1">
    <location>
        <begin position="69"/>
        <end position="90"/>
    </location>
</feature>
<keyword evidence="1" id="KW-0812">Transmembrane</keyword>
<reference evidence="2" key="1">
    <citation type="submission" date="2023-01" db="EMBL/GenBank/DDBJ databases">
        <title>Comparative genomic analysis of cold water coral derived Sulfitobacter faviae: insights into their metabolism and habitat adaptation.</title>
        <authorList>
            <person name="Guo Y."/>
            <person name="Lin S."/>
            <person name="Huang Z."/>
            <person name="Tang K."/>
            <person name="Wang X."/>
        </authorList>
    </citation>
    <scope>NUCLEOTIDE SEQUENCE</scope>
    <source>
        <strain evidence="2">SCSIO W_1865</strain>
    </source>
</reference>
<dbReference type="InterPro" id="IPR005133">
    <property type="entry name" value="PhaG_MnhG_YufB"/>
</dbReference>
<dbReference type="RefSeq" id="WP_271689812.1">
    <property type="nucleotide sequence ID" value="NZ_CP116423.1"/>
</dbReference>
<keyword evidence="1" id="KW-1133">Transmembrane helix</keyword>
<dbReference type="PANTHER" id="PTHR34703">
    <property type="entry name" value="ANTIPORTER SUBUNIT MNHG2-RELATED"/>
    <property type="match status" value="1"/>
</dbReference>
<evidence type="ECO:0000313" key="3">
    <source>
        <dbReference type="Proteomes" id="UP001210770"/>
    </source>
</evidence>
<dbReference type="EMBL" id="CP116423">
    <property type="protein sequence ID" value="WCE71661.1"/>
    <property type="molecule type" value="Genomic_DNA"/>
</dbReference>
<dbReference type="NCBIfam" id="TIGR01300">
    <property type="entry name" value="CPA3_mnhG_phaG"/>
    <property type="match status" value="1"/>
</dbReference>
<organism evidence="2 3">
    <name type="scientific">Sulfitobacter faviae</name>
    <dbReference type="NCBI Taxonomy" id="1775881"/>
    <lineage>
        <taxon>Bacteria</taxon>
        <taxon>Pseudomonadati</taxon>
        <taxon>Pseudomonadota</taxon>
        <taxon>Alphaproteobacteria</taxon>
        <taxon>Rhodobacterales</taxon>
        <taxon>Roseobacteraceae</taxon>
        <taxon>Sulfitobacter</taxon>
    </lineage>
</organism>
<dbReference type="AlphaFoldDB" id="A0AAX3LSI2"/>
<dbReference type="PANTHER" id="PTHR34703:SF1">
    <property type="entry name" value="ANTIPORTER SUBUNIT MNHG2-RELATED"/>
    <property type="match status" value="1"/>
</dbReference>
<sequence>MSPDVIATYFVIALLVIGSFFVLVAGIGLLKLNDPMTRLHAPTKAATLGIGAYLLAAMVNSFLSGTGSLHELLIMAFIFVTAPVSANFMAKANIHRRDCLPHPPELPDGDTWATLNVPEEDREIEETSPNA</sequence>
<name>A0AAX3LSI2_9RHOB</name>
<dbReference type="Proteomes" id="UP001210770">
    <property type="component" value="Chromosome"/>
</dbReference>
<dbReference type="GO" id="GO:0015385">
    <property type="term" value="F:sodium:proton antiporter activity"/>
    <property type="evidence" value="ECO:0007669"/>
    <property type="project" value="TreeGrafter"/>
</dbReference>
<protein>
    <submittedName>
        <fullName evidence="2">Monovalent cation/H(+) antiporter subunit G</fullName>
    </submittedName>
</protein>
<evidence type="ECO:0000313" key="2">
    <source>
        <dbReference type="EMBL" id="WCE71661.1"/>
    </source>
</evidence>